<reference evidence="3" key="2">
    <citation type="submission" date="2025-08" db="UniProtKB">
        <authorList>
            <consortium name="Ensembl"/>
        </authorList>
    </citation>
    <scope>IDENTIFICATION</scope>
</reference>
<dbReference type="AlphaFoldDB" id="A0A3P8RKU5"/>
<dbReference type="InterPro" id="IPR058030">
    <property type="entry name" value="TRIM8/14/16/25/29/45/65_CC"/>
</dbReference>
<dbReference type="InterPro" id="IPR013320">
    <property type="entry name" value="ConA-like_dom_sf"/>
</dbReference>
<dbReference type="Pfam" id="PF13765">
    <property type="entry name" value="PRY"/>
    <property type="match status" value="1"/>
</dbReference>
<dbReference type="SMART" id="SM00449">
    <property type="entry name" value="SPRY"/>
    <property type="match status" value="1"/>
</dbReference>
<dbReference type="Ensembl" id="ENSAPET00000000662.1">
    <property type="protein sequence ID" value="ENSAPEP00000000647.1"/>
    <property type="gene ID" value="ENSAPEG00000000510.1"/>
</dbReference>
<dbReference type="InterPro" id="IPR003879">
    <property type="entry name" value="Butyrophylin_SPRY"/>
</dbReference>
<dbReference type="FunFam" id="2.60.120.920:FF:000004">
    <property type="entry name" value="Butyrophilin subfamily 1 member A1"/>
    <property type="match status" value="1"/>
</dbReference>
<dbReference type="InterPro" id="IPR043136">
    <property type="entry name" value="B30.2/SPRY_sf"/>
</dbReference>
<protein>
    <recommendedName>
        <fullName evidence="2">B30.2/SPRY domain-containing protein</fullName>
    </recommendedName>
</protein>
<dbReference type="STRING" id="161767.ENSAPEP00000000647"/>
<dbReference type="GeneTree" id="ENSGT01040000240385"/>
<dbReference type="PANTHER" id="PTHR24103">
    <property type="entry name" value="E3 UBIQUITIN-PROTEIN LIGASE TRIM"/>
    <property type="match status" value="1"/>
</dbReference>
<reference evidence="3 4" key="1">
    <citation type="submission" date="2018-03" db="EMBL/GenBank/DDBJ databases">
        <title>Finding Nemo's genes: A chromosome-scale reference assembly of the genome of the orange clownfish Amphiprion percula.</title>
        <authorList>
            <person name="Lehmann R."/>
        </authorList>
    </citation>
    <scope>NUCLEOTIDE SEQUENCE</scope>
</reference>
<dbReference type="SUPFAM" id="SSF49899">
    <property type="entry name" value="Concanavalin A-like lectins/glucanases"/>
    <property type="match status" value="1"/>
</dbReference>
<dbReference type="Pfam" id="PF00622">
    <property type="entry name" value="SPRY"/>
    <property type="match status" value="1"/>
</dbReference>
<evidence type="ECO:0000313" key="4">
    <source>
        <dbReference type="Proteomes" id="UP000265080"/>
    </source>
</evidence>
<dbReference type="Pfam" id="PF25600">
    <property type="entry name" value="TRIM_CC"/>
    <property type="match status" value="1"/>
</dbReference>
<feature type="domain" description="B30.2/SPRY" evidence="2">
    <location>
        <begin position="536"/>
        <end position="730"/>
    </location>
</feature>
<evidence type="ECO:0000313" key="3">
    <source>
        <dbReference type="Ensembl" id="ENSAPEP00000000647.1"/>
    </source>
</evidence>
<proteinExistence type="predicted"/>
<sequence length="735" mass="82430">MSLQVCHCGWSKVTTYHGLRTHQGKKGCTPKGMSIPQSAQFSYIPRFTYLGSSIKLNEPVFDIFSPSVRPDATEPLSDMSLQNLRIQQGEMGGALNGMRIPESEQYPWRRNQWEGSHQDDSRPLTGTTAREENTFLSPNLITQMDPAVRKAAVIEIFKSFVDNQQHPIEMDDNLDKTHRALDFPTNTQPVLMPALQSVTTSMSPAAKDTKVEANKSLVENQPHSLQMGTNLDKTHPKLDFTTSVQSAWVPALQNITTPKNPAAAETKVESNKSLVENQQHSLQMDANSDKTHRPLEFSTSAQPVLMPFSQTITTQMNSAATKTPMKETNKFFFETPQSSHQTTTSSSNKARRALDFSTGAQQVEKLWEVATSIGQETFNQSKEKEKEKEAQKLLKARQDMMRADLQQKIHTREHKMADVRSSVTAYKGSLDAEWLEINSVFSEVMKVVEDARQKALQPLEQRRREAKREAQDLIQKLQREIDMLKKTIDELDTKPDLQVSPLTGLKESWKNVSVDTSFSFGTLRTTTSVMIKQIQEKLENLSSIELKRIPAFAVDVKLDPTTAHQCLILSADGKKVTDGGQKPKVPDTPERFDAFGSILGLDGFTSGKSYWEVEVTNKTGWDLGVARGSANRKGKLTLKPDNGYWVTVHYEDKKYAALATPPVSLSLKGKAEKVGVFVDYEEGLVSFYDVTTQSHIYSFTECSFSEPIFPYFSPHLQQNGKNIDPLIISAVQKQQ</sequence>
<feature type="coiled-coil region" evidence="1">
    <location>
        <begin position="456"/>
        <end position="494"/>
    </location>
</feature>
<dbReference type="InterPro" id="IPR003877">
    <property type="entry name" value="SPRY_dom"/>
</dbReference>
<dbReference type="PRINTS" id="PR01407">
    <property type="entry name" value="BUTYPHLNCDUF"/>
</dbReference>
<evidence type="ECO:0000259" key="2">
    <source>
        <dbReference type="PROSITE" id="PS50188"/>
    </source>
</evidence>
<keyword evidence="4" id="KW-1185">Reference proteome</keyword>
<dbReference type="SMART" id="SM00589">
    <property type="entry name" value="PRY"/>
    <property type="match status" value="1"/>
</dbReference>
<accession>A0A3P8RKU5</accession>
<dbReference type="InterPro" id="IPR050143">
    <property type="entry name" value="TRIM/RBCC"/>
</dbReference>
<organism evidence="3 4">
    <name type="scientific">Amphiprion percula</name>
    <name type="common">Orange clownfish</name>
    <name type="synonym">Lutjanus percula</name>
    <dbReference type="NCBI Taxonomy" id="161767"/>
    <lineage>
        <taxon>Eukaryota</taxon>
        <taxon>Metazoa</taxon>
        <taxon>Chordata</taxon>
        <taxon>Craniata</taxon>
        <taxon>Vertebrata</taxon>
        <taxon>Euteleostomi</taxon>
        <taxon>Actinopterygii</taxon>
        <taxon>Neopterygii</taxon>
        <taxon>Teleostei</taxon>
        <taxon>Neoteleostei</taxon>
        <taxon>Acanthomorphata</taxon>
        <taxon>Ovalentaria</taxon>
        <taxon>Pomacentridae</taxon>
        <taxon>Amphiprion</taxon>
    </lineage>
</organism>
<name>A0A3P8RKU5_AMPPE</name>
<dbReference type="InterPro" id="IPR001870">
    <property type="entry name" value="B30.2/SPRY"/>
</dbReference>
<reference evidence="3" key="3">
    <citation type="submission" date="2025-09" db="UniProtKB">
        <authorList>
            <consortium name="Ensembl"/>
        </authorList>
    </citation>
    <scope>IDENTIFICATION</scope>
</reference>
<keyword evidence="1" id="KW-0175">Coiled coil</keyword>
<dbReference type="Proteomes" id="UP000265080">
    <property type="component" value="Chromosome 23"/>
</dbReference>
<dbReference type="OMA" id="MMKDIQW"/>
<dbReference type="CDD" id="cd13733">
    <property type="entry name" value="SPRY_PRY_C-I_1"/>
    <property type="match status" value="1"/>
</dbReference>
<evidence type="ECO:0000256" key="1">
    <source>
        <dbReference type="SAM" id="Coils"/>
    </source>
</evidence>
<dbReference type="PROSITE" id="PS50188">
    <property type="entry name" value="B302_SPRY"/>
    <property type="match status" value="1"/>
</dbReference>
<dbReference type="InterPro" id="IPR006574">
    <property type="entry name" value="PRY"/>
</dbReference>
<dbReference type="Gene3D" id="2.60.120.920">
    <property type="match status" value="1"/>
</dbReference>